<evidence type="ECO:0000256" key="1">
    <source>
        <dbReference type="SAM" id="Phobius"/>
    </source>
</evidence>
<name>A0AAP0GTE1_9ASTR</name>
<dbReference type="EMBL" id="JBCNJP010000019">
    <property type="protein sequence ID" value="KAK9062638.1"/>
    <property type="molecule type" value="Genomic_DNA"/>
</dbReference>
<dbReference type="PANTHER" id="PTHR48463">
    <property type="entry name" value="DUF223 DOMAIN-CONTAINING PROTEIN"/>
    <property type="match status" value="1"/>
</dbReference>
<dbReference type="InterPro" id="IPR036866">
    <property type="entry name" value="RibonucZ/Hydroxyglut_hydro"/>
</dbReference>
<accession>A0AAP0GTE1</accession>
<dbReference type="AlphaFoldDB" id="A0AAP0GTE1"/>
<evidence type="ECO:0000313" key="3">
    <source>
        <dbReference type="EMBL" id="KAK9062638.1"/>
    </source>
</evidence>
<keyword evidence="1" id="KW-0472">Membrane</keyword>
<feature type="transmembrane region" description="Helical" evidence="1">
    <location>
        <begin position="51"/>
        <end position="73"/>
    </location>
</feature>
<dbReference type="Gene3D" id="3.60.15.10">
    <property type="entry name" value="Ribonuclease Z/Hydroxyacylglutathione hydrolase-like"/>
    <property type="match status" value="1"/>
</dbReference>
<dbReference type="InterPro" id="IPR013955">
    <property type="entry name" value="Rep_factor-A_C"/>
</dbReference>
<feature type="domain" description="Replication factor A C-terminal" evidence="2">
    <location>
        <begin position="439"/>
        <end position="552"/>
    </location>
</feature>
<gene>
    <name evidence="3" type="ORF">SSX86_019826</name>
</gene>
<keyword evidence="4" id="KW-1185">Reference proteome</keyword>
<evidence type="ECO:0000259" key="2">
    <source>
        <dbReference type="Pfam" id="PF08646"/>
    </source>
</evidence>
<dbReference type="Gene3D" id="2.40.50.140">
    <property type="entry name" value="Nucleic acid-binding proteins"/>
    <property type="match status" value="2"/>
</dbReference>
<evidence type="ECO:0000313" key="4">
    <source>
        <dbReference type="Proteomes" id="UP001408789"/>
    </source>
</evidence>
<proteinExistence type="predicted"/>
<dbReference type="InterPro" id="IPR012340">
    <property type="entry name" value="NA-bd_OB-fold"/>
</dbReference>
<reference evidence="3 4" key="1">
    <citation type="submission" date="2024-04" db="EMBL/GenBank/DDBJ databases">
        <title>The reference genome of an endangered Asteraceae, Deinandra increscens subsp. villosa, native to the Central Coast of California.</title>
        <authorList>
            <person name="Guilliams M."/>
            <person name="Hasenstab-Lehman K."/>
            <person name="Meyer R."/>
            <person name="Mcevoy S."/>
        </authorList>
    </citation>
    <scope>NUCLEOTIDE SEQUENCE [LARGE SCALE GENOMIC DNA]</scope>
    <source>
        <tissue evidence="3">Leaf</tissue>
    </source>
</reference>
<dbReference type="Pfam" id="PF08646">
    <property type="entry name" value="Rep_fac-A_C"/>
    <property type="match status" value="1"/>
</dbReference>
<keyword evidence="1" id="KW-0812">Transmembrane</keyword>
<protein>
    <recommendedName>
        <fullName evidence="2">Replication factor A C-terminal domain-containing protein</fullName>
    </recommendedName>
</protein>
<sequence length="657" mass="73943">MAFITQWINNTAEKMRIICRRTTANNHVAVRVEDVMINDTEATGIKKRTKIMLIIALTTFILLALSLISYIYMASNVLDTEHATLKTADMKSMSVTLHENKTVLLEARLKLLVSFSVPSGIKTYPELGTFGLGTTVNENLTLQAFTTSSYIISDYDQIISLNFWTNHDLKALQQKSDNRLIWLRVIGDFKMKVKLARAFAMLIEKISSLALRGELGKTIEVRVLRKWSPRLEPDDVYYIFVDKDPTRSHVSHPIRLQLGPAATITHIPDDESIPRTYFEFQKRENLHLFEDTKKRYVVDYIGRLDHIQDLVDSEQKPFVRLTLVDASDNPIVLTLWNETIIAPEKFNMAALNYASFPAIVAATSVVVTTYKLNLQIGSTPATYIYLNPAIPETEELISSNIAHNPVARGRLAIQLYNYTKKTIEELLMLPRNHAVGRTFAVEASITGFNHDQDWFISKCFATSCPRTIMPSGNHWACARDGKITFPKLLYRVCCNLSDNTGSIPVIMFDEGAKKLTECDCKDLVIHEGYNDASILPPALPNCRGQHKIFHLRLLLGSQQNVATFTVENITPVPPLNAITTKTTLKMKVIHIPCLEDNYSYLVIDEKTKQGAVVDPVEPEKVVNRSSNRFPNPTRMAASRDKLGCIVGAMETADHSAP</sequence>
<comment type="caution">
    <text evidence="3">The sequence shown here is derived from an EMBL/GenBank/DDBJ whole genome shotgun (WGS) entry which is preliminary data.</text>
</comment>
<dbReference type="PANTHER" id="PTHR48463:SF1">
    <property type="entry name" value="DUF223 DOMAIN-CONTAINING PROTEIN"/>
    <property type="match status" value="1"/>
</dbReference>
<organism evidence="3 4">
    <name type="scientific">Deinandra increscens subsp. villosa</name>
    <dbReference type="NCBI Taxonomy" id="3103831"/>
    <lineage>
        <taxon>Eukaryota</taxon>
        <taxon>Viridiplantae</taxon>
        <taxon>Streptophyta</taxon>
        <taxon>Embryophyta</taxon>
        <taxon>Tracheophyta</taxon>
        <taxon>Spermatophyta</taxon>
        <taxon>Magnoliopsida</taxon>
        <taxon>eudicotyledons</taxon>
        <taxon>Gunneridae</taxon>
        <taxon>Pentapetalae</taxon>
        <taxon>asterids</taxon>
        <taxon>campanulids</taxon>
        <taxon>Asterales</taxon>
        <taxon>Asteraceae</taxon>
        <taxon>Asteroideae</taxon>
        <taxon>Heliantheae alliance</taxon>
        <taxon>Madieae</taxon>
        <taxon>Madiinae</taxon>
        <taxon>Deinandra</taxon>
    </lineage>
</organism>
<dbReference type="Proteomes" id="UP001408789">
    <property type="component" value="Unassembled WGS sequence"/>
</dbReference>
<dbReference type="SUPFAM" id="SSF50249">
    <property type="entry name" value="Nucleic acid-binding proteins"/>
    <property type="match status" value="2"/>
</dbReference>
<keyword evidence="1" id="KW-1133">Transmembrane helix</keyword>